<keyword evidence="15" id="KW-1185">Reference proteome</keyword>
<dbReference type="InterPro" id="IPR036544">
    <property type="entry name" value="QCR7_sf"/>
</dbReference>
<accession>A0A2I2YB88</accession>
<evidence type="ECO:0000313" key="14">
    <source>
        <dbReference type="Ensembl" id="ENSGGOP00000032184.1"/>
    </source>
</evidence>
<evidence type="ECO:0000256" key="13">
    <source>
        <dbReference type="ARBA" id="ARBA00046393"/>
    </source>
</evidence>
<dbReference type="AlphaFoldDB" id="A0A2I2YB88"/>
<keyword evidence="6" id="KW-0999">Mitochondrion inner membrane</keyword>
<evidence type="ECO:0000256" key="10">
    <source>
        <dbReference type="ARBA" id="ARBA00031021"/>
    </source>
</evidence>
<dbReference type="EMBL" id="CABD030059998">
    <property type="status" value="NOT_ANNOTATED_CDS"/>
    <property type="molecule type" value="Genomic_DNA"/>
</dbReference>
<evidence type="ECO:0000256" key="9">
    <source>
        <dbReference type="ARBA" id="ARBA00023136"/>
    </source>
</evidence>
<evidence type="ECO:0000256" key="11">
    <source>
        <dbReference type="ARBA" id="ARBA00031684"/>
    </source>
</evidence>
<evidence type="ECO:0000256" key="4">
    <source>
        <dbReference type="ARBA" id="ARBA00022448"/>
    </source>
</evidence>
<evidence type="ECO:0000256" key="12">
    <source>
        <dbReference type="ARBA" id="ARBA00032927"/>
    </source>
</evidence>
<keyword evidence="7" id="KW-0249">Electron transport</keyword>
<gene>
    <name evidence="14" type="primary">LOC101127528</name>
</gene>
<dbReference type="Bgee" id="ENSGGOG00000026528">
    <property type="expression patterns" value="Expressed in heart and 6 other cell types or tissues"/>
</dbReference>
<evidence type="ECO:0000256" key="5">
    <source>
        <dbReference type="ARBA" id="ARBA00022660"/>
    </source>
</evidence>
<evidence type="ECO:0000256" key="7">
    <source>
        <dbReference type="ARBA" id="ARBA00022982"/>
    </source>
</evidence>
<evidence type="ECO:0000256" key="6">
    <source>
        <dbReference type="ARBA" id="ARBA00022792"/>
    </source>
</evidence>
<dbReference type="GO" id="GO:0006122">
    <property type="term" value="P:mitochondrial electron transport, ubiquinol to cytochrome c"/>
    <property type="evidence" value="ECO:0007669"/>
    <property type="project" value="InterPro"/>
</dbReference>
<keyword evidence="4" id="KW-0813">Transport</keyword>
<proteinExistence type="inferred from homology"/>
<dbReference type="GO" id="GO:0045275">
    <property type="term" value="C:respiratory chain complex III"/>
    <property type="evidence" value="ECO:0007669"/>
    <property type="project" value="InterPro"/>
</dbReference>
<reference evidence="14 15" key="2">
    <citation type="journal article" date="2012" name="Nature">
        <title>Insights into hominid evolution from the gorilla genome sequence.</title>
        <authorList>
            <person name="Scally A."/>
            <person name="Dutheil J.Y."/>
            <person name="Hillier L.W."/>
            <person name="Jordan G.E."/>
            <person name="Goodhead I."/>
            <person name="Herrero J."/>
            <person name="Hobolth A."/>
            <person name="Lappalainen T."/>
            <person name="Mailund T."/>
            <person name="Marques-Bonet T."/>
            <person name="McCarthy S."/>
            <person name="Montgomery S.H."/>
            <person name="Schwalie P.C."/>
            <person name="Tang Y.A."/>
            <person name="Ward M.C."/>
            <person name="Xue Y."/>
            <person name="Yngvadottir B."/>
            <person name="Alkan C."/>
            <person name="Andersen L.N."/>
            <person name="Ayub Q."/>
            <person name="Ball E.V."/>
            <person name="Beal K."/>
            <person name="Bradley B.J."/>
            <person name="Chen Y."/>
            <person name="Clee C.M."/>
            <person name="Fitzgerald S."/>
            <person name="Graves T.A."/>
            <person name="Gu Y."/>
            <person name="Heath P."/>
            <person name="Heger A."/>
            <person name="Karakoc E."/>
            <person name="Kolb-Kokocinski A."/>
            <person name="Laird G.K."/>
            <person name="Lunter G."/>
            <person name="Meader S."/>
            <person name="Mort M."/>
            <person name="Mullikin J.C."/>
            <person name="Munch K."/>
            <person name="O'Connor T.D."/>
            <person name="Phillips A.D."/>
            <person name="Prado-Martinez J."/>
            <person name="Rogers A.S."/>
            <person name="Sajjadian S."/>
            <person name="Schmidt D."/>
            <person name="Shaw K."/>
            <person name="Simpson J.T."/>
            <person name="Stenson P.D."/>
            <person name="Turner D.J."/>
            <person name="Vigilant L."/>
            <person name="Vilella A.J."/>
            <person name="Whitener W."/>
            <person name="Zhu B."/>
            <person name="Cooper D.N."/>
            <person name="de Jong P."/>
            <person name="Dermitzakis E.T."/>
            <person name="Eichler E.E."/>
            <person name="Flicek P."/>
            <person name="Goldman N."/>
            <person name="Mundy N.I."/>
            <person name="Ning Z."/>
            <person name="Odom D.T."/>
            <person name="Ponting C.P."/>
            <person name="Quail M.A."/>
            <person name="Ryder O.A."/>
            <person name="Searle S.M."/>
            <person name="Warren W.C."/>
            <person name="Wilson R.K."/>
            <person name="Schierup M.H."/>
            <person name="Rogers J."/>
            <person name="Tyler-Smith C."/>
            <person name="Durbin R."/>
        </authorList>
    </citation>
    <scope>NUCLEOTIDE SEQUENCE [LARGE SCALE GENOMIC DNA]</scope>
</reference>
<dbReference type="GO" id="GO:0005743">
    <property type="term" value="C:mitochondrial inner membrane"/>
    <property type="evidence" value="ECO:0007669"/>
    <property type="project" value="UniProtKB-SubCell"/>
</dbReference>
<dbReference type="InterPro" id="IPR003197">
    <property type="entry name" value="QCR7"/>
</dbReference>
<sequence>MAGKQAVSASGKWLDGIRKWYYNAAGFNKLGLMRDDTIYEDEDVKEAIRRLPENLYNDRMFRIKRALDLNLKHQILPKEQWTKYEEVFALPPLHSASYLDEKISPLSVPPDPKKSFCEANSHPLNCIETRQRPVDIHFFFFPKRLPPHNLSKQLITPSPQI</sequence>
<comment type="subunit">
    <text evidence="13">Component of the ubiquinol-cytochrome c oxidoreductase (cytochrome b-c1 complex, complex III, CIII), a multisubunit enzyme composed of 11 subunits. The complex is composed of 3 respiratory subunits cytochrome b, cytochrome c1 and Rieske protein UQCRFS1, 2 core protein subunits UQCRC1/QCR1 and UQCRC2/QCR2, and 6 low-molecular weight protein subunits UQCRH/QCR6, UQCRB/QCR7, UQCRQ/QCR8, UQCR10/QCR9, UQCR11/QCR10 and subunit 9, the cleavage product of Rieske protein UQCRFS1. The complex exists as an obligatory dimer and forms supercomplexes (SCs) in the inner mitochondrial membrane with NADH-ubiquinone oxidoreductase (complex I, CI) and cytochrome c oxidase (complex IV, CIV), resulting in different assemblies (supercomplex SCI(1)III(2)IV(1) and megacomplex MCI(2)III(2)IV(2)).</text>
</comment>
<dbReference type="FunFam" id="1.10.1090.10:FF:000001">
    <property type="entry name" value="Cytochrome b-c1 complex subunit 7"/>
    <property type="match status" value="1"/>
</dbReference>
<protein>
    <recommendedName>
        <fullName evidence="3">Cytochrome b-c1 complex subunit 7</fullName>
    </recommendedName>
    <alternativeName>
        <fullName evidence="11">Complex III subunit 7</fullName>
    </alternativeName>
    <alternativeName>
        <fullName evidence="10">Complex III subunit VII</fullName>
    </alternativeName>
    <alternativeName>
        <fullName evidence="12">Ubiquinol-cytochrome c reductase complex 14 kDa protein</fullName>
    </alternativeName>
</protein>
<comment type="similarity">
    <text evidence="2">Belongs to the UQCRB/QCR7 family.</text>
</comment>
<dbReference type="GeneTree" id="ENSGT00390000012916"/>
<evidence type="ECO:0000256" key="2">
    <source>
        <dbReference type="ARBA" id="ARBA00008554"/>
    </source>
</evidence>
<evidence type="ECO:0000256" key="8">
    <source>
        <dbReference type="ARBA" id="ARBA00023128"/>
    </source>
</evidence>
<comment type="subcellular location">
    <subcellularLocation>
        <location evidence="1">Mitochondrion inner membrane</location>
        <topology evidence="1">Peripheral membrane protein</topology>
        <orientation evidence="1">Matrix side</orientation>
    </subcellularLocation>
</comment>
<dbReference type="Ensembl" id="ENSGGOT00000060095.1">
    <property type="protein sequence ID" value="ENSGGOP00000032184.1"/>
    <property type="gene ID" value="ENSGGOG00000026528.2"/>
</dbReference>
<name>A0A2I2YB88_GORGO</name>
<dbReference type="Proteomes" id="UP000001519">
    <property type="component" value="Chromosome 8"/>
</dbReference>
<dbReference type="STRING" id="9593.ENSGGOP00000032184"/>
<reference evidence="15" key="1">
    <citation type="submission" date="2011-05" db="EMBL/GenBank/DDBJ databases">
        <title>Insights into the evolution of the great apes provided by the gorilla genome.</title>
        <authorList>
            <person name="Scally A."/>
        </authorList>
    </citation>
    <scope>NUCLEOTIDE SEQUENCE [LARGE SCALE GENOMIC DNA]</scope>
</reference>
<evidence type="ECO:0000256" key="3">
    <source>
        <dbReference type="ARBA" id="ARBA00016323"/>
    </source>
</evidence>
<evidence type="ECO:0000313" key="15">
    <source>
        <dbReference type="Proteomes" id="UP000001519"/>
    </source>
</evidence>
<dbReference type="PANTHER" id="PTHR12022:SF1">
    <property type="entry name" value="CYTOCHROME B-C1 COMPLEX SUBUNIT 7"/>
    <property type="match status" value="1"/>
</dbReference>
<reference evidence="14" key="4">
    <citation type="submission" date="2025-09" db="UniProtKB">
        <authorList>
            <consortium name="Ensembl"/>
        </authorList>
    </citation>
    <scope>IDENTIFICATION</scope>
</reference>
<keyword evidence="5" id="KW-0679">Respiratory chain</keyword>
<dbReference type="Gene3D" id="1.10.1090.10">
    <property type="entry name" value="Cytochrome b-c1 complex subunit 7"/>
    <property type="match status" value="1"/>
</dbReference>
<evidence type="ECO:0000256" key="1">
    <source>
        <dbReference type="ARBA" id="ARBA00004443"/>
    </source>
</evidence>
<dbReference type="Pfam" id="PF02271">
    <property type="entry name" value="UCR_14kD"/>
    <property type="match status" value="1"/>
</dbReference>
<dbReference type="PANTHER" id="PTHR12022">
    <property type="entry name" value="UBIQUINOL-CYTOCHROME C REDUCTASE COMPLEX 14 KD PROTEIN"/>
    <property type="match status" value="1"/>
</dbReference>
<reference evidence="14" key="3">
    <citation type="submission" date="2025-08" db="UniProtKB">
        <authorList>
            <consortium name="Ensembl"/>
        </authorList>
    </citation>
    <scope>IDENTIFICATION</scope>
</reference>
<dbReference type="SUPFAM" id="SSF81524">
    <property type="entry name" value="14 kDa protein of cytochrome bc1 complex (Ubiquinol-cytochrome c reductase)"/>
    <property type="match status" value="1"/>
</dbReference>
<keyword evidence="8" id="KW-0496">Mitochondrion</keyword>
<dbReference type="InParanoid" id="A0A2I2YB88"/>
<keyword evidence="9" id="KW-0472">Membrane</keyword>
<organism evidence="14 15">
    <name type="scientific">Gorilla gorilla gorilla</name>
    <name type="common">Western lowland gorilla</name>
    <dbReference type="NCBI Taxonomy" id="9595"/>
    <lineage>
        <taxon>Eukaryota</taxon>
        <taxon>Metazoa</taxon>
        <taxon>Chordata</taxon>
        <taxon>Craniata</taxon>
        <taxon>Vertebrata</taxon>
        <taxon>Euteleostomi</taxon>
        <taxon>Mammalia</taxon>
        <taxon>Eutheria</taxon>
        <taxon>Euarchontoglires</taxon>
        <taxon>Primates</taxon>
        <taxon>Haplorrhini</taxon>
        <taxon>Catarrhini</taxon>
        <taxon>Hominidae</taxon>
        <taxon>Gorilla</taxon>
    </lineage>
</organism>